<feature type="region of interest" description="Disordered" evidence="8">
    <location>
        <begin position="737"/>
        <end position="836"/>
    </location>
</feature>
<keyword evidence="2" id="KW-0479">Metal-binding</keyword>
<dbReference type="PROSITE" id="PS50048">
    <property type="entry name" value="ZN2_CY6_FUNGAL_2"/>
    <property type="match status" value="1"/>
</dbReference>
<dbReference type="CDD" id="cd00067">
    <property type="entry name" value="GAL4"/>
    <property type="match status" value="1"/>
</dbReference>
<feature type="compositionally biased region" description="Polar residues" evidence="8">
    <location>
        <begin position="783"/>
        <end position="799"/>
    </location>
</feature>
<name>A0A1L9Q4C1_ASPVE</name>
<feature type="compositionally biased region" description="Low complexity" evidence="8">
    <location>
        <begin position="151"/>
        <end position="163"/>
    </location>
</feature>
<dbReference type="PANTHER" id="PTHR31845">
    <property type="entry name" value="FINGER DOMAIN PROTEIN, PUTATIVE-RELATED"/>
    <property type="match status" value="1"/>
</dbReference>
<dbReference type="GO" id="GO:0001216">
    <property type="term" value="F:DNA-binding transcription activator activity"/>
    <property type="evidence" value="ECO:0007669"/>
    <property type="project" value="UniProtKB-ARBA"/>
</dbReference>
<sequence length="891" mass="97450">MAPRADAPVLPHIDTEYPEPPSQSASSRPRLPASILDPYTQPGQSAYPGESSSEYRVFRGSPHHDIDPNDPNADAKRPRACESCRQLKVRCEPDLVNPDEPCKRCAKAGRSCVVTVPSRKRQKKTDSRVSELERKIDVLTATLHASQKVDSLLPSNSSNQSSSLRDEPVGRRWLVPGQNNSDRSIPSRPGPSGNKRHYGGEVKDSRDTAPLSTPSQTSNPSPAAGSIEAAGRHWPAPWSTPKPATREVSNGPDIIDRGLVSPGVASDSYARYVDSMCHHIPMVVFPPGTPMSEVRKHRPVLFHAIIAISVGPFEPSAQNTLLVELYRTIGERVIVKGEKSLDIVQALLVACAFYTPPENFEEIKFYQLAQLAVAVGMDVGMYRKAPGKGKPFNFIRDFVKNAPVTDPDSPEIRRAWLGCYFISVQTSSALRRPILVRWLPYMDECIEVLENSPDALPSDKKIIHWTKLARIIEEISSRFFADDLGGPSFSETKFQFTLKAFEKQLEHWKDEASQNNNSAIMTQAQAIVNIYLHENAMILDNLSEESKTADIDISNPAAAARINALSSTLASIHLAIDTICSIPPRDLISVPTVALARTAFAIVALIKLYSIVTAPDSFIGQVIEPQALKVEAYLDKVIAHYTAAGSLAGGVTPGKFSTVMSMLREWFKSRKDQHGDLKQALQVPPGNAPASETDRNRVMPFIPHTAFAFSNELSQNTTSQGNTPQGNTPLHLLSEVASGEKAQSPNQQQKYQQTYAQSRAGYPLSQSSPDTMAQAPVLPPCISPSQLPSQLHTNTTSAPDSWGPYDSQRQFYPAQTPFDPTTTASPGQQPTASGYPDFSVSGSNTLMMPPSASMGMFAPELGLGLDEQFWSTMGHITGDMMFFPPQGSWPF</sequence>
<keyword evidence="4" id="KW-0805">Transcription regulation</keyword>
<comment type="subcellular location">
    <subcellularLocation>
        <location evidence="1">Nucleus</location>
    </subcellularLocation>
</comment>
<dbReference type="CDD" id="cd12148">
    <property type="entry name" value="fungal_TF_MHR"/>
    <property type="match status" value="1"/>
</dbReference>
<dbReference type="InterPro" id="IPR007219">
    <property type="entry name" value="XnlR_reg_dom"/>
</dbReference>
<dbReference type="GO" id="GO:0008270">
    <property type="term" value="F:zinc ion binding"/>
    <property type="evidence" value="ECO:0007669"/>
    <property type="project" value="InterPro"/>
</dbReference>
<gene>
    <name evidence="10" type="ORF">ASPVEDRAFT_144645</name>
</gene>
<evidence type="ECO:0000256" key="5">
    <source>
        <dbReference type="ARBA" id="ARBA00023125"/>
    </source>
</evidence>
<evidence type="ECO:0000256" key="3">
    <source>
        <dbReference type="ARBA" id="ARBA00022833"/>
    </source>
</evidence>
<keyword evidence="3" id="KW-0862">Zinc</keyword>
<feature type="region of interest" description="Disordered" evidence="8">
    <location>
        <begin position="150"/>
        <end position="254"/>
    </location>
</feature>
<dbReference type="InterPro" id="IPR036864">
    <property type="entry name" value="Zn2-C6_fun-type_DNA-bd_sf"/>
</dbReference>
<feature type="compositionally biased region" description="Basic and acidic residues" evidence="8">
    <location>
        <begin position="62"/>
        <end position="78"/>
    </location>
</feature>
<dbReference type="GO" id="GO:0000981">
    <property type="term" value="F:DNA-binding transcription factor activity, RNA polymerase II-specific"/>
    <property type="evidence" value="ECO:0007669"/>
    <property type="project" value="InterPro"/>
</dbReference>
<evidence type="ECO:0000256" key="7">
    <source>
        <dbReference type="ARBA" id="ARBA00023242"/>
    </source>
</evidence>
<evidence type="ECO:0000256" key="1">
    <source>
        <dbReference type="ARBA" id="ARBA00004123"/>
    </source>
</evidence>
<dbReference type="SUPFAM" id="SSF57701">
    <property type="entry name" value="Zn2/Cys6 DNA-binding domain"/>
    <property type="match status" value="1"/>
</dbReference>
<dbReference type="STRING" id="1036611.A0A1L9Q4C1"/>
<proteinExistence type="predicted"/>
<dbReference type="Pfam" id="PF04082">
    <property type="entry name" value="Fungal_trans"/>
    <property type="match status" value="1"/>
</dbReference>
<evidence type="ECO:0000313" key="11">
    <source>
        <dbReference type="Proteomes" id="UP000184073"/>
    </source>
</evidence>
<keyword evidence="11" id="KW-1185">Reference proteome</keyword>
<dbReference type="Pfam" id="PF00172">
    <property type="entry name" value="Zn_clus"/>
    <property type="match status" value="1"/>
</dbReference>
<accession>A0A1L9Q4C1</accession>
<dbReference type="AlphaFoldDB" id="A0A1L9Q4C1"/>
<feature type="compositionally biased region" description="Basic and acidic residues" evidence="8">
    <location>
        <begin position="198"/>
        <end position="207"/>
    </location>
</feature>
<keyword evidence="6" id="KW-0804">Transcription</keyword>
<dbReference type="GO" id="GO:0006351">
    <property type="term" value="P:DNA-templated transcription"/>
    <property type="evidence" value="ECO:0007669"/>
    <property type="project" value="InterPro"/>
</dbReference>
<keyword evidence="5" id="KW-0238">DNA-binding</keyword>
<dbReference type="RefSeq" id="XP_040674385.1">
    <property type="nucleotide sequence ID" value="XM_040808004.1"/>
</dbReference>
<dbReference type="OrthoDB" id="8062037at2759"/>
<dbReference type="VEuPathDB" id="FungiDB:ASPVEDRAFT_144645"/>
<dbReference type="PROSITE" id="PS00463">
    <property type="entry name" value="ZN2_CY6_FUNGAL_1"/>
    <property type="match status" value="1"/>
</dbReference>
<dbReference type="SMART" id="SM00066">
    <property type="entry name" value="GAL4"/>
    <property type="match status" value="1"/>
</dbReference>
<organism evidence="10 11">
    <name type="scientific">Aspergillus versicolor CBS 583.65</name>
    <dbReference type="NCBI Taxonomy" id="1036611"/>
    <lineage>
        <taxon>Eukaryota</taxon>
        <taxon>Fungi</taxon>
        <taxon>Dikarya</taxon>
        <taxon>Ascomycota</taxon>
        <taxon>Pezizomycotina</taxon>
        <taxon>Eurotiomycetes</taxon>
        <taxon>Eurotiomycetidae</taxon>
        <taxon>Eurotiales</taxon>
        <taxon>Aspergillaceae</taxon>
        <taxon>Aspergillus</taxon>
        <taxon>Aspergillus subgen. Nidulantes</taxon>
    </lineage>
</organism>
<dbReference type="GO" id="GO:0005634">
    <property type="term" value="C:nucleus"/>
    <property type="evidence" value="ECO:0007669"/>
    <property type="project" value="UniProtKB-SubCell"/>
</dbReference>
<dbReference type="Proteomes" id="UP000184073">
    <property type="component" value="Unassembled WGS sequence"/>
</dbReference>
<feature type="domain" description="Zn(2)-C6 fungal-type" evidence="9">
    <location>
        <begin position="80"/>
        <end position="114"/>
    </location>
</feature>
<evidence type="ECO:0000313" key="10">
    <source>
        <dbReference type="EMBL" id="OJJ08623.1"/>
    </source>
</evidence>
<protein>
    <recommendedName>
        <fullName evidence="9">Zn(2)-C6 fungal-type domain-containing protein</fullName>
    </recommendedName>
</protein>
<reference evidence="11" key="1">
    <citation type="journal article" date="2017" name="Genome Biol.">
        <title>Comparative genomics reveals high biological diversity and specific adaptations in the industrially and medically important fungal genus Aspergillus.</title>
        <authorList>
            <person name="de Vries R.P."/>
            <person name="Riley R."/>
            <person name="Wiebenga A."/>
            <person name="Aguilar-Osorio G."/>
            <person name="Amillis S."/>
            <person name="Uchima C.A."/>
            <person name="Anderluh G."/>
            <person name="Asadollahi M."/>
            <person name="Askin M."/>
            <person name="Barry K."/>
            <person name="Battaglia E."/>
            <person name="Bayram O."/>
            <person name="Benocci T."/>
            <person name="Braus-Stromeyer S.A."/>
            <person name="Caldana C."/>
            <person name="Canovas D."/>
            <person name="Cerqueira G.C."/>
            <person name="Chen F."/>
            <person name="Chen W."/>
            <person name="Choi C."/>
            <person name="Clum A."/>
            <person name="Dos Santos R.A."/>
            <person name="Damasio A.R."/>
            <person name="Diallinas G."/>
            <person name="Emri T."/>
            <person name="Fekete E."/>
            <person name="Flipphi M."/>
            <person name="Freyberg S."/>
            <person name="Gallo A."/>
            <person name="Gournas C."/>
            <person name="Habgood R."/>
            <person name="Hainaut M."/>
            <person name="Harispe M.L."/>
            <person name="Henrissat B."/>
            <person name="Hilden K.S."/>
            <person name="Hope R."/>
            <person name="Hossain A."/>
            <person name="Karabika E."/>
            <person name="Karaffa L."/>
            <person name="Karanyi Z."/>
            <person name="Krasevec N."/>
            <person name="Kuo A."/>
            <person name="Kusch H."/>
            <person name="LaButti K."/>
            <person name="Lagendijk E.L."/>
            <person name="Lapidus A."/>
            <person name="Levasseur A."/>
            <person name="Lindquist E."/>
            <person name="Lipzen A."/>
            <person name="Logrieco A.F."/>
            <person name="MacCabe A."/>
            <person name="Maekelae M.R."/>
            <person name="Malavazi I."/>
            <person name="Melin P."/>
            <person name="Meyer V."/>
            <person name="Mielnichuk N."/>
            <person name="Miskei M."/>
            <person name="Molnar A.P."/>
            <person name="Mule G."/>
            <person name="Ngan C.Y."/>
            <person name="Orejas M."/>
            <person name="Orosz E."/>
            <person name="Ouedraogo J.P."/>
            <person name="Overkamp K.M."/>
            <person name="Park H.-S."/>
            <person name="Perrone G."/>
            <person name="Piumi F."/>
            <person name="Punt P.J."/>
            <person name="Ram A.F."/>
            <person name="Ramon A."/>
            <person name="Rauscher S."/>
            <person name="Record E."/>
            <person name="Riano-Pachon D.M."/>
            <person name="Robert V."/>
            <person name="Roehrig J."/>
            <person name="Ruller R."/>
            <person name="Salamov A."/>
            <person name="Salih N.S."/>
            <person name="Samson R.A."/>
            <person name="Sandor E."/>
            <person name="Sanguinetti M."/>
            <person name="Schuetze T."/>
            <person name="Sepcic K."/>
            <person name="Shelest E."/>
            <person name="Sherlock G."/>
            <person name="Sophianopoulou V."/>
            <person name="Squina F.M."/>
            <person name="Sun H."/>
            <person name="Susca A."/>
            <person name="Todd R.B."/>
            <person name="Tsang A."/>
            <person name="Unkles S.E."/>
            <person name="van de Wiele N."/>
            <person name="van Rossen-Uffink D."/>
            <person name="Oliveira J.V."/>
            <person name="Vesth T.C."/>
            <person name="Visser J."/>
            <person name="Yu J.-H."/>
            <person name="Zhou M."/>
            <person name="Andersen M.R."/>
            <person name="Archer D.B."/>
            <person name="Baker S.E."/>
            <person name="Benoit I."/>
            <person name="Brakhage A.A."/>
            <person name="Braus G.H."/>
            <person name="Fischer R."/>
            <person name="Frisvad J.C."/>
            <person name="Goldman G.H."/>
            <person name="Houbraken J."/>
            <person name="Oakley B."/>
            <person name="Pocsi I."/>
            <person name="Scazzocchio C."/>
            <person name="Seiboth B."/>
            <person name="vanKuyk P.A."/>
            <person name="Wortman J."/>
            <person name="Dyer P.S."/>
            <person name="Grigoriev I.V."/>
        </authorList>
    </citation>
    <scope>NUCLEOTIDE SEQUENCE [LARGE SCALE GENOMIC DNA]</scope>
    <source>
        <strain evidence="11">CBS 583.65</strain>
    </source>
</reference>
<keyword evidence="7" id="KW-0539">Nucleus</keyword>
<evidence type="ECO:0000256" key="6">
    <source>
        <dbReference type="ARBA" id="ARBA00023163"/>
    </source>
</evidence>
<evidence type="ECO:0000259" key="9">
    <source>
        <dbReference type="PROSITE" id="PS50048"/>
    </source>
</evidence>
<dbReference type="GeneID" id="63723515"/>
<feature type="compositionally biased region" description="Low complexity" evidence="8">
    <location>
        <begin position="741"/>
        <end position="758"/>
    </location>
</feature>
<dbReference type="GO" id="GO:0000976">
    <property type="term" value="F:transcription cis-regulatory region binding"/>
    <property type="evidence" value="ECO:0007669"/>
    <property type="project" value="TreeGrafter"/>
</dbReference>
<feature type="region of interest" description="Disordered" evidence="8">
    <location>
        <begin position="1"/>
        <end position="78"/>
    </location>
</feature>
<dbReference type="Gene3D" id="4.10.240.10">
    <property type="entry name" value="Zn(2)-C6 fungal-type DNA-binding domain"/>
    <property type="match status" value="1"/>
</dbReference>
<dbReference type="InterPro" id="IPR051089">
    <property type="entry name" value="prtT"/>
</dbReference>
<evidence type="ECO:0000256" key="8">
    <source>
        <dbReference type="SAM" id="MobiDB-lite"/>
    </source>
</evidence>
<feature type="compositionally biased region" description="Polar residues" evidence="8">
    <location>
        <begin position="210"/>
        <end position="221"/>
    </location>
</feature>
<dbReference type="InterPro" id="IPR001138">
    <property type="entry name" value="Zn2Cys6_DnaBD"/>
</dbReference>
<dbReference type="EMBL" id="KV878140">
    <property type="protein sequence ID" value="OJJ08623.1"/>
    <property type="molecule type" value="Genomic_DNA"/>
</dbReference>
<evidence type="ECO:0000256" key="4">
    <source>
        <dbReference type="ARBA" id="ARBA00023015"/>
    </source>
</evidence>
<dbReference type="PANTHER" id="PTHR31845:SF39">
    <property type="entry name" value="TRANSCRIPTION FACTOR PBCR-RELATED"/>
    <property type="match status" value="1"/>
</dbReference>
<feature type="compositionally biased region" description="Polar residues" evidence="8">
    <location>
        <begin position="818"/>
        <end position="832"/>
    </location>
</feature>
<evidence type="ECO:0000256" key="2">
    <source>
        <dbReference type="ARBA" id="ARBA00022723"/>
    </source>
</evidence>
<dbReference type="FunFam" id="4.10.240.10:FF:000003">
    <property type="entry name" value="C6 transcription factor (Leu3)"/>
    <property type="match status" value="1"/>
</dbReference>